<evidence type="ECO:0000256" key="3">
    <source>
        <dbReference type="ARBA" id="ARBA00023163"/>
    </source>
</evidence>
<evidence type="ECO:0000313" key="6">
    <source>
        <dbReference type="Proteomes" id="UP001596143"/>
    </source>
</evidence>
<dbReference type="CDD" id="cd06170">
    <property type="entry name" value="LuxR_C_like"/>
    <property type="match status" value="1"/>
</dbReference>
<evidence type="ECO:0000259" key="4">
    <source>
        <dbReference type="PROSITE" id="PS50043"/>
    </source>
</evidence>
<comment type="caution">
    <text evidence="5">The sequence shown here is derived from an EMBL/GenBank/DDBJ whole genome shotgun (WGS) entry which is preliminary data.</text>
</comment>
<name>A0ABW0U2N3_9BACI</name>
<dbReference type="SUPFAM" id="SSF46894">
    <property type="entry name" value="C-terminal effector domain of the bipartite response regulators"/>
    <property type="match status" value="1"/>
</dbReference>
<sequence length="217" mass="25704">MWKSKILIDWCVFFPQSIFWLCRDDLSVYEPTRHQIDEQIFRKYTKHYYHEDYLLPENLFKHAKQKPCVAMTDVIPKEKYEKTNYYNDFLKPQRLKNEIGVYLYNEKKLIGGISFVVPNYELGTSKEERIALSILSHFIALKLEQLKQKDKYSHINMSPAEKRVFERLILGETDEEIAQALHISVYTVKKHLQHLYKKNGVSNRTSLIAKATLPNSS</sequence>
<keyword evidence="1" id="KW-0805">Transcription regulation</keyword>
<proteinExistence type="predicted"/>
<protein>
    <submittedName>
        <fullName evidence="5">Helix-turn-helix transcriptional regulator</fullName>
    </submittedName>
</protein>
<organism evidence="5 6">
    <name type="scientific">Aliibacillus thermotolerans</name>
    <dbReference type="NCBI Taxonomy" id="1834418"/>
    <lineage>
        <taxon>Bacteria</taxon>
        <taxon>Bacillati</taxon>
        <taxon>Bacillota</taxon>
        <taxon>Bacilli</taxon>
        <taxon>Bacillales</taxon>
        <taxon>Bacillaceae</taxon>
        <taxon>Aliibacillus</taxon>
    </lineage>
</organism>
<evidence type="ECO:0000256" key="1">
    <source>
        <dbReference type="ARBA" id="ARBA00023015"/>
    </source>
</evidence>
<dbReference type="PANTHER" id="PTHR43214">
    <property type="entry name" value="TWO-COMPONENT RESPONSE REGULATOR"/>
    <property type="match status" value="1"/>
</dbReference>
<dbReference type="InterPro" id="IPR016032">
    <property type="entry name" value="Sig_transdc_resp-reg_C-effctor"/>
</dbReference>
<keyword evidence="3" id="KW-0804">Transcription</keyword>
<dbReference type="InterPro" id="IPR036388">
    <property type="entry name" value="WH-like_DNA-bd_sf"/>
</dbReference>
<accession>A0ABW0U2N3</accession>
<dbReference type="RefSeq" id="WP_377901703.1">
    <property type="nucleotide sequence ID" value="NZ_JBHSPF010000003.1"/>
</dbReference>
<keyword evidence="6" id="KW-1185">Reference proteome</keyword>
<dbReference type="PRINTS" id="PR00038">
    <property type="entry name" value="HTHLUXR"/>
</dbReference>
<feature type="domain" description="HTH luxR-type" evidence="4">
    <location>
        <begin position="150"/>
        <end position="215"/>
    </location>
</feature>
<dbReference type="InterPro" id="IPR000792">
    <property type="entry name" value="Tscrpt_reg_LuxR_C"/>
</dbReference>
<reference evidence="6" key="1">
    <citation type="journal article" date="2019" name="Int. J. Syst. Evol. Microbiol.">
        <title>The Global Catalogue of Microorganisms (GCM) 10K type strain sequencing project: providing services to taxonomists for standard genome sequencing and annotation.</title>
        <authorList>
            <consortium name="The Broad Institute Genomics Platform"/>
            <consortium name="The Broad Institute Genome Sequencing Center for Infectious Disease"/>
            <person name="Wu L."/>
            <person name="Ma J."/>
        </authorList>
    </citation>
    <scope>NUCLEOTIDE SEQUENCE [LARGE SCALE GENOMIC DNA]</scope>
    <source>
        <strain evidence="6">CGMCC 1.15790</strain>
    </source>
</reference>
<dbReference type="Pfam" id="PF00196">
    <property type="entry name" value="GerE"/>
    <property type="match status" value="1"/>
</dbReference>
<gene>
    <name evidence="5" type="ORF">ACFPTR_00440</name>
</gene>
<evidence type="ECO:0000313" key="5">
    <source>
        <dbReference type="EMBL" id="MFC5627363.1"/>
    </source>
</evidence>
<dbReference type="Proteomes" id="UP001596143">
    <property type="component" value="Unassembled WGS sequence"/>
</dbReference>
<dbReference type="EMBL" id="JBHSPF010000003">
    <property type="protein sequence ID" value="MFC5627363.1"/>
    <property type="molecule type" value="Genomic_DNA"/>
</dbReference>
<keyword evidence="2" id="KW-0238">DNA-binding</keyword>
<evidence type="ECO:0000256" key="2">
    <source>
        <dbReference type="ARBA" id="ARBA00023125"/>
    </source>
</evidence>
<dbReference type="PROSITE" id="PS50043">
    <property type="entry name" value="HTH_LUXR_2"/>
    <property type="match status" value="1"/>
</dbReference>
<dbReference type="Gene3D" id="1.10.10.10">
    <property type="entry name" value="Winged helix-like DNA-binding domain superfamily/Winged helix DNA-binding domain"/>
    <property type="match status" value="1"/>
</dbReference>
<dbReference type="SMART" id="SM00421">
    <property type="entry name" value="HTH_LUXR"/>
    <property type="match status" value="1"/>
</dbReference>
<dbReference type="InterPro" id="IPR039420">
    <property type="entry name" value="WalR-like"/>
</dbReference>